<dbReference type="InterPro" id="IPR027417">
    <property type="entry name" value="P-loop_NTPase"/>
</dbReference>
<evidence type="ECO:0000313" key="12">
    <source>
        <dbReference type="Proteomes" id="UP001174909"/>
    </source>
</evidence>
<organism evidence="11 12">
    <name type="scientific">Geodia barretti</name>
    <name type="common">Barrett's horny sponge</name>
    <dbReference type="NCBI Taxonomy" id="519541"/>
    <lineage>
        <taxon>Eukaryota</taxon>
        <taxon>Metazoa</taxon>
        <taxon>Porifera</taxon>
        <taxon>Demospongiae</taxon>
        <taxon>Heteroscleromorpha</taxon>
        <taxon>Tetractinellida</taxon>
        <taxon>Astrophorina</taxon>
        <taxon>Geodiidae</taxon>
        <taxon>Geodia</taxon>
    </lineage>
</organism>
<dbReference type="InterPro" id="IPR050835">
    <property type="entry name" value="ABC_transporter_sub-D"/>
</dbReference>
<feature type="transmembrane region" description="Helical" evidence="9">
    <location>
        <begin position="12"/>
        <end position="32"/>
    </location>
</feature>
<evidence type="ECO:0000256" key="6">
    <source>
        <dbReference type="ARBA" id="ARBA00022840"/>
    </source>
</evidence>
<evidence type="ECO:0000256" key="3">
    <source>
        <dbReference type="ARBA" id="ARBA00022448"/>
    </source>
</evidence>
<dbReference type="GO" id="GO:0005524">
    <property type="term" value="F:ATP binding"/>
    <property type="evidence" value="ECO:0007669"/>
    <property type="project" value="UniProtKB-KW"/>
</dbReference>
<evidence type="ECO:0000256" key="9">
    <source>
        <dbReference type="SAM" id="Phobius"/>
    </source>
</evidence>
<dbReference type="PROSITE" id="PS00211">
    <property type="entry name" value="ABC_TRANSPORTER_1"/>
    <property type="match status" value="1"/>
</dbReference>
<dbReference type="InterPro" id="IPR003439">
    <property type="entry name" value="ABC_transporter-like_ATP-bd"/>
</dbReference>
<keyword evidence="5" id="KW-0547">Nucleotide-binding</keyword>
<dbReference type="InterPro" id="IPR011527">
    <property type="entry name" value="ABC1_TM_dom"/>
</dbReference>
<sequence length="664" mass="74860">MPAVLSKVAPLIIQPRVLVSLSALVAGLGIYVTQRRHGNKFKDSKHLPSSAKSKSERAAVDAKFISQLLRLIKIIIPGPFTPEVGYLLMIAVMLVSRTYADVWMIQNGTAIEGSIIGRSMESFLKNLSKFVCAMPIIALINSLLKYSLDELKLRFRSRLSRHFYSRYMSGFTFYKMSNLDSRISNADQLLTQDVEKFCDTLAELYSNISKPILDITLYVYKLTGSIGAQGPMTMLAYLALSGFLLTKLRSPVGPMTAHEQHLEGQLRFVNSRIITNSEEISFYQGNVREKVTIYSTLDQLIDHLRSFVLFRFSMGFIDSMVAKYLATVVGYYAVSRPFLNLSHPRHSNTTHSERMMDYYSSGRMLVRMAQAIGRLVLAGRELTRLAGYTTRMSQLSVVLRDLERGVYERTMVASENQQESDNGNVRPSIPLVPGSGEIIETDHVIRFEGVPLVTPNGDVIIRSMDFEVKGGMNVLVCGPNGCGKSSLFRVLGELWPLFGGKLVKPHRSKLFYVPQRPYMTLGTLRDQVTYPDSVDDQARRGVTDQALEDFLAKVQLSYLLEREGGWDSVQDWMDVLSGGEKQRMAMARLFYHEPQFAILDECTSAVSVDVEGFIYSHCRERGITLFTVSHRKSLWTHHEYVLQFDGRGAYEFKAIDADTEEFGS</sequence>
<dbReference type="PANTHER" id="PTHR11384:SF62">
    <property type="entry name" value="ATP-BINDING CASSETTE SUB-FAMILY D MEMBER 3"/>
    <property type="match status" value="1"/>
</dbReference>
<evidence type="ECO:0000256" key="2">
    <source>
        <dbReference type="ARBA" id="ARBA00008575"/>
    </source>
</evidence>
<dbReference type="GO" id="GO:0042760">
    <property type="term" value="P:very long-chain fatty acid catabolic process"/>
    <property type="evidence" value="ECO:0007669"/>
    <property type="project" value="TreeGrafter"/>
</dbReference>
<evidence type="ECO:0000313" key="11">
    <source>
        <dbReference type="EMBL" id="CAI8010122.1"/>
    </source>
</evidence>
<comment type="caution">
    <text evidence="11">The sequence shown here is derived from an EMBL/GenBank/DDBJ whole genome shotgun (WGS) entry which is preliminary data.</text>
</comment>
<accession>A0AA35WE68</accession>
<name>A0AA35WE68_GEOBA</name>
<dbReference type="SUPFAM" id="SSF52540">
    <property type="entry name" value="P-loop containing nucleoside triphosphate hydrolases"/>
    <property type="match status" value="1"/>
</dbReference>
<dbReference type="PROSITE" id="PS50893">
    <property type="entry name" value="ABC_TRANSPORTER_2"/>
    <property type="match status" value="1"/>
</dbReference>
<dbReference type="Pfam" id="PF06472">
    <property type="entry name" value="ABC_membrane_2"/>
    <property type="match status" value="1"/>
</dbReference>
<gene>
    <name evidence="11" type="ORF">GBAR_LOCUS6698</name>
</gene>
<proteinExistence type="inferred from homology"/>
<evidence type="ECO:0000256" key="1">
    <source>
        <dbReference type="ARBA" id="ARBA00004585"/>
    </source>
</evidence>
<reference evidence="11" key="1">
    <citation type="submission" date="2023-03" db="EMBL/GenBank/DDBJ databases">
        <authorList>
            <person name="Steffen K."/>
            <person name="Cardenas P."/>
        </authorList>
    </citation>
    <scope>NUCLEOTIDE SEQUENCE</scope>
</reference>
<dbReference type="EMBL" id="CASHTH010001010">
    <property type="protein sequence ID" value="CAI8010122.1"/>
    <property type="molecule type" value="Genomic_DNA"/>
</dbReference>
<dbReference type="FunFam" id="3.40.50.300:FF:000636">
    <property type="entry name" value="ATP-binding cassette sub-family D member 3"/>
    <property type="match status" value="1"/>
</dbReference>
<keyword evidence="3" id="KW-0813">Transport</keyword>
<evidence type="ECO:0000259" key="10">
    <source>
        <dbReference type="PROSITE" id="PS50893"/>
    </source>
</evidence>
<keyword evidence="4 9" id="KW-0812">Transmembrane</keyword>
<dbReference type="CDD" id="cd03223">
    <property type="entry name" value="ABCD_peroxisomal_ALDP"/>
    <property type="match status" value="1"/>
</dbReference>
<dbReference type="GO" id="GO:0006635">
    <property type="term" value="P:fatty acid beta-oxidation"/>
    <property type="evidence" value="ECO:0007669"/>
    <property type="project" value="TreeGrafter"/>
</dbReference>
<comment type="subcellular location">
    <subcellularLocation>
        <location evidence="1">Peroxisome membrane</location>
        <topology evidence="1">Multi-pass membrane protein</topology>
    </subcellularLocation>
</comment>
<dbReference type="AlphaFoldDB" id="A0AA35WE68"/>
<dbReference type="SMART" id="SM00382">
    <property type="entry name" value="AAA"/>
    <property type="match status" value="1"/>
</dbReference>
<evidence type="ECO:0000256" key="5">
    <source>
        <dbReference type="ARBA" id="ARBA00022741"/>
    </source>
</evidence>
<keyword evidence="8 9" id="KW-0472">Membrane</keyword>
<dbReference type="GO" id="GO:0015910">
    <property type="term" value="P:long-chain fatty acid import into peroxisome"/>
    <property type="evidence" value="ECO:0007669"/>
    <property type="project" value="TreeGrafter"/>
</dbReference>
<feature type="transmembrane region" description="Helical" evidence="9">
    <location>
        <begin position="74"/>
        <end position="95"/>
    </location>
</feature>
<comment type="similarity">
    <text evidence="2">Belongs to the ABC transporter superfamily. ABCD family. Peroxisomal fatty acyl CoA transporter (TC 3.A.1.203) subfamily.</text>
</comment>
<dbReference type="GO" id="GO:0005324">
    <property type="term" value="F:long-chain fatty acid transmembrane transporter activity"/>
    <property type="evidence" value="ECO:0007669"/>
    <property type="project" value="TreeGrafter"/>
</dbReference>
<keyword evidence="7 9" id="KW-1133">Transmembrane helix</keyword>
<keyword evidence="12" id="KW-1185">Reference proteome</keyword>
<evidence type="ECO:0000256" key="4">
    <source>
        <dbReference type="ARBA" id="ARBA00022692"/>
    </source>
</evidence>
<dbReference type="InterPro" id="IPR017871">
    <property type="entry name" value="ABC_transporter-like_CS"/>
</dbReference>
<dbReference type="GO" id="GO:0005778">
    <property type="term" value="C:peroxisomal membrane"/>
    <property type="evidence" value="ECO:0007669"/>
    <property type="project" value="UniProtKB-SubCell"/>
</dbReference>
<dbReference type="InterPro" id="IPR003593">
    <property type="entry name" value="AAA+_ATPase"/>
</dbReference>
<evidence type="ECO:0000256" key="8">
    <source>
        <dbReference type="ARBA" id="ARBA00023136"/>
    </source>
</evidence>
<dbReference type="GO" id="GO:0016887">
    <property type="term" value="F:ATP hydrolysis activity"/>
    <property type="evidence" value="ECO:0007669"/>
    <property type="project" value="InterPro"/>
</dbReference>
<keyword evidence="6 11" id="KW-0067">ATP-binding</keyword>
<evidence type="ECO:0000256" key="7">
    <source>
        <dbReference type="ARBA" id="ARBA00022989"/>
    </source>
</evidence>
<feature type="domain" description="ABC transporter" evidence="10">
    <location>
        <begin position="445"/>
        <end position="664"/>
    </location>
</feature>
<dbReference type="PANTHER" id="PTHR11384">
    <property type="entry name" value="ATP-BINDING CASSETTE, SUB-FAMILY D MEMBER"/>
    <property type="match status" value="1"/>
</dbReference>
<dbReference type="Gene3D" id="3.40.50.300">
    <property type="entry name" value="P-loop containing nucleotide triphosphate hydrolases"/>
    <property type="match status" value="1"/>
</dbReference>
<protein>
    <submittedName>
        <fullName evidence="11">ATP-binding cassette sub-family D member 3</fullName>
    </submittedName>
</protein>
<dbReference type="Pfam" id="PF00005">
    <property type="entry name" value="ABC_tran"/>
    <property type="match status" value="1"/>
</dbReference>
<dbReference type="GO" id="GO:0007031">
    <property type="term" value="P:peroxisome organization"/>
    <property type="evidence" value="ECO:0007669"/>
    <property type="project" value="TreeGrafter"/>
</dbReference>
<dbReference type="Proteomes" id="UP001174909">
    <property type="component" value="Unassembled WGS sequence"/>
</dbReference>
<dbReference type="GO" id="GO:0140359">
    <property type="term" value="F:ABC-type transporter activity"/>
    <property type="evidence" value="ECO:0007669"/>
    <property type="project" value="InterPro"/>
</dbReference>